<reference evidence="2 3" key="1">
    <citation type="submission" date="2013-09" db="EMBL/GenBank/DDBJ databases">
        <title>Genome sequencing of Phaeobacter antarcticus sp. nov. SM1211.</title>
        <authorList>
            <person name="Zhang X.-Y."/>
            <person name="Liu C."/>
            <person name="Chen X.-L."/>
            <person name="Xie B.-B."/>
            <person name="Qin Q.-L."/>
            <person name="Rong J.-C."/>
            <person name="Zhang Y.-Z."/>
        </authorList>
    </citation>
    <scope>NUCLEOTIDE SEQUENCE [LARGE SCALE GENOMIC DNA]</scope>
    <source>
        <strain evidence="2 3">SM1211</strain>
    </source>
</reference>
<proteinExistence type="predicted"/>
<evidence type="ECO:0000313" key="2">
    <source>
        <dbReference type="EMBL" id="PIL20421.1"/>
    </source>
</evidence>
<evidence type="ECO:0000259" key="1">
    <source>
        <dbReference type="SMART" id="SM00507"/>
    </source>
</evidence>
<protein>
    <recommendedName>
        <fullName evidence="1">HNH nuclease domain-containing protein</fullName>
    </recommendedName>
</protein>
<dbReference type="Proteomes" id="UP000231259">
    <property type="component" value="Unassembled WGS sequence"/>
</dbReference>
<dbReference type="AlphaFoldDB" id="A0A2G8RG93"/>
<comment type="caution">
    <text evidence="2">The sequence shown here is derived from an EMBL/GenBank/DDBJ whole genome shotgun (WGS) entry which is preliminary data.</text>
</comment>
<dbReference type="InterPro" id="IPR003615">
    <property type="entry name" value="HNH_nuc"/>
</dbReference>
<evidence type="ECO:0000313" key="3">
    <source>
        <dbReference type="Proteomes" id="UP000231259"/>
    </source>
</evidence>
<organism evidence="2 3">
    <name type="scientific">Puniceibacterium antarcticum</name>
    <dbReference type="NCBI Taxonomy" id="1206336"/>
    <lineage>
        <taxon>Bacteria</taxon>
        <taxon>Pseudomonadati</taxon>
        <taxon>Pseudomonadota</taxon>
        <taxon>Alphaproteobacteria</taxon>
        <taxon>Rhodobacterales</taxon>
        <taxon>Paracoccaceae</taxon>
        <taxon>Puniceibacterium</taxon>
    </lineage>
</organism>
<dbReference type="SMART" id="SM00507">
    <property type="entry name" value="HNHc"/>
    <property type="match status" value="1"/>
</dbReference>
<accession>A0A2G8RG93</accession>
<dbReference type="EMBL" id="AWWI01000063">
    <property type="protein sequence ID" value="PIL20421.1"/>
    <property type="molecule type" value="Genomic_DNA"/>
</dbReference>
<name>A0A2G8RG93_9RHOB</name>
<keyword evidence="3" id="KW-1185">Reference proteome</keyword>
<sequence length="115" mass="13173">MPSRLSAPKPRLGTVVGDTKAQERERAHLKPWRAWYNLKRWQKLRRLVFARAGYVCQQTGVALVGKEPAPNSPVCDHIREHKGDPALFWDADNLQAVSKAWHDSAKQKQERARHA</sequence>
<gene>
    <name evidence="2" type="ORF">P775_09790</name>
</gene>
<feature type="domain" description="HNH nuclease" evidence="1">
    <location>
        <begin position="43"/>
        <end position="103"/>
    </location>
</feature>